<protein>
    <recommendedName>
        <fullName evidence="4">Quinol oxidase subunit 4</fullName>
    </recommendedName>
</protein>
<feature type="chain" id="PRO_5027590865" description="Quinol oxidase subunit 4" evidence="2">
    <location>
        <begin position="21"/>
        <end position="82"/>
    </location>
</feature>
<proteinExistence type="predicted"/>
<evidence type="ECO:0000256" key="1">
    <source>
        <dbReference type="SAM" id="MobiDB-lite"/>
    </source>
</evidence>
<sequence length="82" mass="8835">MKLFGFCLLLLGLLSFSACNQGPACPAYNSVHNSKDYGYNPNNADRAKENNKADIAAKKKAALGPKSSKRGRTSLFPKGMVK</sequence>
<reference evidence="3" key="1">
    <citation type="submission" date="2020-01" db="EMBL/GenBank/DDBJ databases">
        <authorList>
            <person name="Meier V. D."/>
            <person name="Meier V D."/>
        </authorList>
    </citation>
    <scope>NUCLEOTIDE SEQUENCE</scope>
    <source>
        <strain evidence="3">HLG_WM_MAG_10</strain>
    </source>
</reference>
<organism evidence="3">
    <name type="scientific">uncultured Aureispira sp</name>
    <dbReference type="NCBI Taxonomy" id="1331704"/>
    <lineage>
        <taxon>Bacteria</taxon>
        <taxon>Pseudomonadati</taxon>
        <taxon>Bacteroidota</taxon>
        <taxon>Saprospiria</taxon>
        <taxon>Saprospirales</taxon>
        <taxon>Saprospiraceae</taxon>
        <taxon>Aureispira</taxon>
        <taxon>environmental samples</taxon>
    </lineage>
</organism>
<gene>
    <name evidence="3" type="ORF">HELGO_WM21550</name>
</gene>
<feature type="signal peptide" evidence="2">
    <location>
        <begin position="1"/>
        <end position="20"/>
    </location>
</feature>
<evidence type="ECO:0000313" key="3">
    <source>
        <dbReference type="EMBL" id="CAA6827484.1"/>
    </source>
</evidence>
<evidence type="ECO:0008006" key="4">
    <source>
        <dbReference type="Google" id="ProtNLM"/>
    </source>
</evidence>
<evidence type="ECO:0000256" key="2">
    <source>
        <dbReference type="SAM" id="SignalP"/>
    </source>
</evidence>
<dbReference type="EMBL" id="CACVAQ010000402">
    <property type="protein sequence ID" value="CAA6827484.1"/>
    <property type="molecule type" value="Genomic_DNA"/>
</dbReference>
<accession>A0A6S6UEU7</accession>
<dbReference type="AlphaFoldDB" id="A0A6S6UEU7"/>
<dbReference type="PROSITE" id="PS51257">
    <property type="entry name" value="PROKAR_LIPOPROTEIN"/>
    <property type="match status" value="1"/>
</dbReference>
<keyword evidence="2" id="KW-0732">Signal</keyword>
<feature type="region of interest" description="Disordered" evidence="1">
    <location>
        <begin position="58"/>
        <end position="82"/>
    </location>
</feature>
<name>A0A6S6UEU7_9BACT</name>